<dbReference type="Proteomes" id="UP000050761">
    <property type="component" value="Unassembled WGS sequence"/>
</dbReference>
<accession>A0A3P8C5G6</accession>
<organism evidence="2 3">
    <name type="scientific">Heligmosomoides polygyrus</name>
    <name type="common">Parasitic roundworm</name>
    <dbReference type="NCBI Taxonomy" id="6339"/>
    <lineage>
        <taxon>Eukaryota</taxon>
        <taxon>Metazoa</taxon>
        <taxon>Ecdysozoa</taxon>
        <taxon>Nematoda</taxon>
        <taxon>Chromadorea</taxon>
        <taxon>Rhabditida</taxon>
        <taxon>Rhabditina</taxon>
        <taxon>Rhabditomorpha</taxon>
        <taxon>Strongyloidea</taxon>
        <taxon>Heligmosomidae</taxon>
        <taxon>Heligmosomoides</taxon>
    </lineage>
</organism>
<dbReference type="OrthoDB" id="5906744at2759"/>
<dbReference type="WBParaSite" id="HPBE_0001973801-mRNA-1">
    <property type="protein sequence ID" value="HPBE_0001973801-mRNA-1"/>
    <property type="gene ID" value="HPBE_0001973801"/>
</dbReference>
<dbReference type="EMBL" id="UZAH01031583">
    <property type="protein sequence ID" value="VDP16458.1"/>
    <property type="molecule type" value="Genomic_DNA"/>
</dbReference>
<gene>
    <name evidence="1" type="ORF">HPBE_LOCUS19737</name>
</gene>
<name>A0A183GC63_HELPZ</name>
<proteinExistence type="predicted"/>
<accession>A0A183GC63</accession>
<protein>
    <submittedName>
        <fullName evidence="3">MULE domain-containing protein</fullName>
    </submittedName>
</protein>
<evidence type="ECO:0000313" key="1">
    <source>
        <dbReference type="EMBL" id="VDP16458.1"/>
    </source>
</evidence>
<keyword evidence="2" id="KW-1185">Reference proteome</keyword>
<sequence length="255" mass="28816">MVLYIKLVIITPRMLEWLIKYSSDGLSLDDTFNTTRYPFKLATLMVTDHRDRGLPGAFLLSALMTAAEVRTMFLIIRSLVPDFAPKRIMTDEAACFYNGYRAVFPKSKTQLHYCRIDSFVDLLIKSVEDISDAVEVKGYREDEGDLNNNESIGNPAVEYQDPASSVTEAQIRQDERWQKLSIIKRVYATMEANATARANCDTDEAVAKLDLAIKYLNMAATALHLPQANSLAARPEMECFGTKPKLSKLLIYQVR</sequence>
<evidence type="ECO:0000313" key="3">
    <source>
        <dbReference type="WBParaSite" id="HPBE_0001973801-mRNA-1"/>
    </source>
</evidence>
<dbReference type="AlphaFoldDB" id="A0A183GC63"/>
<reference evidence="1 2" key="1">
    <citation type="submission" date="2018-11" db="EMBL/GenBank/DDBJ databases">
        <authorList>
            <consortium name="Pathogen Informatics"/>
        </authorList>
    </citation>
    <scope>NUCLEOTIDE SEQUENCE [LARGE SCALE GENOMIC DNA]</scope>
</reference>
<evidence type="ECO:0000313" key="2">
    <source>
        <dbReference type="Proteomes" id="UP000050761"/>
    </source>
</evidence>
<reference evidence="3" key="2">
    <citation type="submission" date="2019-09" db="UniProtKB">
        <authorList>
            <consortium name="WormBaseParasite"/>
        </authorList>
    </citation>
    <scope>IDENTIFICATION</scope>
</reference>